<dbReference type="EMBL" id="JACHLK010000001">
    <property type="protein sequence ID" value="MBB6557710.1"/>
    <property type="molecule type" value="Genomic_DNA"/>
</dbReference>
<evidence type="ECO:0000256" key="3">
    <source>
        <dbReference type="SAM" id="SignalP"/>
    </source>
</evidence>
<feature type="chain" id="PRO_5031071716" description="DUF4124 domain-containing protein" evidence="3">
    <location>
        <begin position="22"/>
        <end position="191"/>
    </location>
</feature>
<organism evidence="5 6">
    <name type="scientific">Acidovorax soli</name>
    <dbReference type="NCBI Taxonomy" id="592050"/>
    <lineage>
        <taxon>Bacteria</taxon>
        <taxon>Pseudomonadati</taxon>
        <taxon>Pseudomonadota</taxon>
        <taxon>Betaproteobacteria</taxon>
        <taxon>Burkholderiales</taxon>
        <taxon>Comamonadaceae</taxon>
        <taxon>Acidovorax</taxon>
    </lineage>
</organism>
<evidence type="ECO:0000313" key="5">
    <source>
        <dbReference type="EMBL" id="MBB6557710.1"/>
    </source>
</evidence>
<feature type="domain" description="DUF4124" evidence="4">
    <location>
        <begin position="10"/>
        <end position="67"/>
    </location>
</feature>
<keyword evidence="6" id="KW-1185">Reference proteome</keyword>
<evidence type="ECO:0000259" key="4">
    <source>
        <dbReference type="Pfam" id="PF13511"/>
    </source>
</evidence>
<comment type="caution">
    <text evidence="5">The sequence shown here is derived from an EMBL/GenBank/DDBJ whole genome shotgun (WGS) entry which is preliminary data.</text>
</comment>
<dbReference type="InterPro" id="IPR025392">
    <property type="entry name" value="DUF4124"/>
</dbReference>
<gene>
    <name evidence="5" type="ORF">HNP48_000374</name>
</gene>
<dbReference type="AlphaFoldDB" id="A0A7X0P9D3"/>
<keyword evidence="3" id="KW-0732">Signal</keyword>
<accession>A0A7X0P9D3</accession>
<feature type="region of interest" description="Disordered" evidence="2">
    <location>
        <begin position="119"/>
        <end position="153"/>
    </location>
</feature>
<evidence type="ECO:0000313" key="6">
    <source>
        <dbReference type="Proteomes" id="UP000575083"/>
    </source>
</evidence>
<keyword evidence="1" id="KW-0175">Coiled coil</keyword>
<name>A0A7X0P9D3_9BURK</name>
<feature type="signal peptide" evidence="3">
    <location>
        <begin position="1"/>
        <end position="21"/>
    </location>
</feature>
<dbReference type="Proteomes" id="UP000575083">
    <property type="component" value="Unassembled WGS sequence"/>
</dbReference>
<protein>
    <recommendedName>
        <fullName evidence="4">DUF4124 domain-containing protein</fullName>
    </recommendedName>
</protein>
<proteinExistence type="predicted"/>
<dbReference type="Pfam" id="PF13511">
    <property type="entry name" value="DUF4124"/>
    <property type="match status" value="1"/>
</dbReference>
<sequence>MIRQLFLGTAACLALAAPAWAINKCTGPDGKVSFQDAPCAGAGKGEKIEVRLSSSGIGTAAAAPAAATPASGASAAAPAAGAASAPAAATAPPARKEGAFGETWRRKTDLEQRLIREARGTLNAHQQRCTAEQRERAARRTQARTNTAVATSEQALASEMQAATAACEMRSRELQANVDALEKELKELSKK</sequence>
<evidence type="ECO:0000256" key="2">
    <source>
        <dbReference type="SAM" id="MobiDB-lite"/>
    </source>
</evidence>
<reference evidence="5 6" key="1">
    <citation type="submission" date="2020-08" db="EMBL/GenBank/DDBJ databases">
        <title>Functional genomics of gut bacteria from endangered species of beetles.</title>
        <authorList>
            <person name="Carlos-Shanley C."/>
        </authorList>
    </citation>
    <scope>NUCLEOTIDE SEQUENCE [LARGE SCALE GENOMIC DNA]</scope>
    <source>
        <strain evidence="5 6">S00198</strain>
    </source>
</reference>
<feature type="coiled-coil region" evidence="1">
    <location>
        <begin position="164"/>
        <end position="191"/>
    </location>
</feature>
<evidence type="ECO:0000256" key="1">
    <source>
        <dbReference type="SAM" id="Coils"/>
    </source>
</evidence>
<dbReference type="RefSeq" id="WP_184855148.1">
    <property type="nucleotide sequence ID" value="NZ_JACHLK010000001.1"/>
</dbReference>